<dbReference type="SUPFAM" id="SSF52833">
    <property type="entry name" value="Thioredoxin-like"/>
    <property type="match status" value="1"/>
</dbReference>
<evidence type="ECO:0000313" key="2">
    <source>
        <dbReference type="EMBL" id="OWK41775.1"/>
    </source>
</evidence>
<feature type="domain" description="Redoxin" evidence="1">
    <location>
        <begin position="60"/>
        <end position="143"/>
    </location>
</feature>
<dbReference type="OrthoDB" id="281792at2"/>
<accession>A0A225DZI4</accession>
<dbReference type="Proteomes" id="UP000214646">
    <property type="component" value="Unassembled WGS sequence"/>
</dbReference>
<comment type="caution">
    <text evidence="2">The sequence shown here is derived from an EMBL/GenBank/DDBJ whole genome shotgun (WGS) entry which is preliminary data.</text>
</comment>
<protein>
    <recommendedName>
        <fullName evidence="1">Redoxin domain-containing protein</fullName>
    </recommendedName>
</protein>
<evidence type="ECO:0000259" key="1">
    <source>
        <dbReference type="Pfam" id="PF08534"/>
    </source>
</evidence>
<dbReference type="InterPro" id="IPR013740">
    <property type="entry name" value="Redoxin"/>
</dbReference>
<proteinExistence type="predicted"/>
<keyword evidence="3" id="KW-1185">Reference proteome</keyword>
<dbReference type="Pfam" id="PF08534">
    <property type="entry name" value="Redoxin"/>
    <property type="match status" value="1"/>
</dbReference>
<dbReference type="Gene3D" id="3.40.30.10">
    <property type="entry name" value="Glutaredoxin"/>
    <property type="match status" value="1"/>
</dbReference>
<dbReference type="GO" id="GO:0016491">
    <property type="term" value="F:oxidoreductase activity"/>
    <property type="evidence" value="ECO:0007669"/>
    <property type="project" value="InterPro"/>
</dbReference>
<dbReference type="EMBL" id="NIDE01000005">
    <property type="protein sequence ID" value="OWK41775.1"/>
    <property type="molecule type" value="Genomic_DNA"/>
</dbReference>
<sequence length="191" mass="20386">MTRKLATGLLLALAVVTLIVAYWLPPRIGHPVTPFMESAADDAGGKPVDPLPGVAMDRPTVVVFILPGCECSEAYDVFMRRLFDAYGDRVAFAGVVVGDARSADEWKAKHQTPYPLVADPDLAITRAYGAARSAYTALVVDGRVSRLWPGYSAEMLRALGVKLAEIGDRPEASLDVRGAPEGMTSGCPLDP</sequence>
<dbReference type="InterPro" id="IPR036249">
    <property type="entry name" value="Thioredoxin-like_sf"/>
</dbReference>
<gene>
    <name evidence="2" type="ORF">FRUB_03853</name>
</gene>
<dbReference type="AlphaFoldDB" id="A0A225DZI4"/>
<reference evidence="3" key="1">
    <citation type="submission" date="2017-06" db="EMBL/GenBank/DDBJ databases">
        <title>Genome analysis of Fimbriiglobus ruber SP5, the first member of the order Planctomycetales with confirmed chitinolytic capability.</title>
        <authorList>
            <person name="Ravin N.V."/>
            <person name="Rakitin A.L."/>
            <person name="Ivanova A.A."/>
            <person name="Beletsky A.V."/>
            <person name="Kulichevskaya I.S."/>
            <person name="Mardanov A.V."/>
            <person name="Dedysh S.N."/>
        </authorList>
    </citation>
    <scope>NUCLEOTIDE SEQUENCE [LARGE SCALE GENOMIC DNA]</scope>
    <source>
        <strain evidence="3">SP5</strain>
    </source>
</reference>
<name>A0A225DZI4_9BACT</name>
<dbReference type="RefSeq" id="WP_088255027.1">
    <property type="nucleotide sequence ID" value="NZ_NIDE01000005.1"/>
</dbReference>
<organism evidence="2 3">
    <name type="scientific">Fimbriiglobus ruber</name>
    <dbReference type="NCBI Taxonomy" id="1908690"/>
    <lineage>
        <taxon>Bacteria</taxon>
        <taxon>Pseudomonadati</taxon>
        <taxon>Planctomycetota</taxon>
        <taxon>Planctomycetia</taxon>
        <taxon>Gemmatales</taxon>
        <taxon>Gemmataceae</taxon>
        <taxon>Fimbriiglobus</taxon>
    </lineage>
</organism>
<evidence type="ECO:0000313" key="3">
    <source>
        <dbReference type="Proteomes" id="UP000214646"/>
    </source>
</evidence>